<dbReference type="PROSITE" id="PS51186">
    <property type="entry name" value="GNAT"/>
    <property type="match status" value="1"/>
</dbReference>
<dbReference type="Pfam" id="PF00583">
    <property type="entry name" value="Acetyltransf_1"/>
    <property type="match status" value="1"/>
</dbReference>
<name>A0A841RA96_9SPIO</name>
<dbReference type="InterPro" id="IPR016181">
    <property type="entry name" value="Acyl_CoA_acyltransferase"/>
</dbReference>
<protein>
    <submittedName>
        <fullName evidence="2">GNAT superfamily N-acetyltransferase</fullName>
    </submittedName>
</protein>
<evidence type="ECO:0000313" key="2">
    <source>
        <dbReference type="EMBL" id="MBB6480167.1"/>
    </source>
</evidence>
<sequence>MNLIKVISRFDDISDPDALIFLMSQQMATYGADPDKERLRKGLINALKESSRAVLFLKSDTGGKPEAFAFANICSGLESGGDYLWINELYVDELLRNRGVATEILNFIDSWCRENDLVYIACSSGLKNDAALSLYRKNGFVTSETIWVDKEL</sequence>
<accession>A0A841RA96</accession>
<gene>
    <name evidence="2" type="ORF">HNR50_001825</name>
</gene>
<evidence type="ECO:0000259" key="1">
    <source>
        <dbReference type="PROSITE" id="PS51186"/>
    </source>
</evidence>
<keyword evidence="2" id="KW-0808">Transferase</keyword>
<dbReference type="RefSeq" id="WP_184746048.1">
    <property type="nucleotide sequence ID" value="NZ_JACHGJ010000002.1"/>
</dbReference>
<dbReference type="GO" id="GO:0016747">
    <property type="term" value="F:acyltransferase activity, transferring groups other than amino-acyl groups"/>
    <property type="evidence" value="ECO:0007669"/>
    <property type="project" value="InterPro"/>
</dbReference>
<dbReference type="Gene3D" id="3.40.630.30">
    <property type="match status" value="1"/>
</dbReference>
<organism evidence="2 3">
    <name type="scientific">Spirochaeta isovalerica</name>
    <dbReference type="NCBI Taxonomy" id="150"/>
    <lineage>
        <taxon>Bacteria</taxon>
        <taxon>Pseudomonadati</taxon>
        <taxon>Spirochaetota</taxon>
        <taxon>Spirochaetia</taxon>
        <taxon>Spirochaetales</taxon>
        <taxon>Spirochaetaceae</taxon>
        <taxon>Spirochaeta</taxon>
    </lineage>
</organism>
<proteinExistence type="predicted"/>
<dbReference type="SUPFAM" id="SSF55729">
    <property type="entry name" value="Acyl-CoA N-acyltransferases (Nat)"/>
    <property type="match status" value="1"/>
</dbReference>
<keyword evidence="3" id="KW-1185">Reference proteome</keyword>
<reference evidence="2 3" key="1">
    <citation type="submission" date="2020-08" db="EMBL/GenBank/DDBJ databases">
        <title>Genomic Encyclopedia of Type Strains, Phase IV (KMG-IV): sequencing the most valuable type-strain genomes for metagenomic binning, comparative biology and taxonomic classification.</title>
        <authorList>
            <person name="Goeker M."/>
        </authorList>
    </citation>
    <scope>NUCLEOTIDE SEQUENCE [LARGE SCALE GENOMIC DNA]</scope>
    <source>
        <strain evidence="2 3">DSM 2461</strain>
    </source>
</reference>
<comment type="caution">
    <text evidence="2">The sequence shown here is derived from an EMBL/GenBank/DDBJ whole genome shotgun (WGS) entry which is preliminary data.</text>
</comment>
<evidence type="ECO:0000313" key="3">
    <source>
        <dbReference type="Proteomes" id="UP000587760"/>
    </source>
</evidence>
<dbReference type="InterPro" id="IPR000182">
    <property type="entry name" value="GNAT_dom"/>
</dbReference>
<dbReference type="CDD" id="cd04301">
    <property type="entry name" value="NAT_SF"/>
    <property type="match status" value="1"/>
</dbReference>
<feature type="domain" description="N-acetyltransferase" evidence="1">
    <location>
        <begin position="5"/>
        <end position="152"/>
    </location>
</feature>
<dbReference type="Proteomes" id="UP000587760">
    <property type="component" value="Unassembled WGS sequence"/>
</dbReference>
<dbReference type="AlphaFoldDB" id="A0A841RA96"/>
<dbReference type="EMBL" id="JACHGJ010000002">
    <property type="protein sequence ID" value="MBB6480167.1"/>
    <property type="molecule type" value="Genomic_DNA"/>
</dbReference>